<reference evidence="2" key="1">
    <citation type="journal article" date="2022" name="Mol. Ecol. Resour.">
        <title>The genomes of chicory, endive, great burdock and yacon provide insights into Asteraceae palaeo-polyploidization history and plant inulin production.</title>
        <authorList>
            <person name="Fan W."/>
            <person name="Wang S."/>
            <person name="Wang H."/>
            <person name="Wang A."/>
            <person name="Jiang F."/>
            <person name="Liu H."/>
            <person name="Zhao H."/>
            <person name="Xu D."/>
            <person name="Zhang Y."/>
        </authorList>
    </citation>
    <scope>NUCLEOTIDE SEQUENCE [LARGE SCALE GENOMIC DNA]</scope>
    <source>
        <strain evidence="2">cv. Niubang</strain>
    </source>
</reference>
<reference evidence="1 2" key="2">
    <citation type="journal article" date="2022" name="Mol. Ecol. Resour.">
        <title>The genomes of chicory, endive, great burdock and yacon provide insights into Asteraceae paleo-polyploidization history and plant inulin production.</title>
        <authorList>
            <person name="Fan W."/>
            <person name="Wang S."/>
            <person name="Wang H."/>
            <person name="Wang A."/>
            <person name="Jiang F."/>
            <person name="Liu H."/>
            <person name="Zhao H."/>
            <person name="Xu D."/>
            <person name="Zhang Y."/>
        </authorList>
    </citation>
    <scope>NUCLEOTIDE SEQUENCE [LARGE SCALE GENOMIC DNA]</scope>
    <source>
        <strain evidence="2">cv. Niubang</strain>
    </source>
</reference>
<dbReference type="EMBL" id="CM042059">
    <property type="protein sequence ID" value="KAI3680831.1"/>
    <property type="molecule type" value="Genomic_DNA"/>
</dbReference>
<keyword evidence="2" id="KW-1185">Reference proteome</keyword>
<gene>
    <name evidence="1" type="ORF">L6452_35607</name>
</gene>
<evidence type="ECO:0000313" key="1">
    <source>
        <dbReference type="EMBL" id="KAI3680831.1"/>
    </source>
</evidence>
<accession>A0ACB8Y6Z7</accession>
<sequence>MTVVSNIKILLFGYVPSFRGRLVNKSHHPCLSYRKIVKEKRRWKKTEGVDGGDNREEKREEKTKEGSKNVKKNERGKKIEGVGSDTCVVAGEVGCRRRAGCRGRR</sequence>
<proteinExistence type="predicted"/>
<dbReference type="Proteomes" id="UP001055879">
    <property type="component" value="Linkage Group LG13"/>
</dbReference>
<protein>
    <submittedName>
        <fullName evidence="1">Uncharacterized protein</fullName>
    </submittedName>
</protein>
<organism evidence="1 2">
    <name type="scientific">Arctium lappa</name>
    <name type="common">Greater burdock</name>
    <name type="synonym">Lappa major</name>
    <dbReference type="NCBI Taxonomy" id="4217"/>
    <lineage>
        <taxon>Eukaryota</taxon>
        <taxon>Viridiplantae</taxon>
        <taxon>Streptophyta</taxon>
        <taxon>Embryophyta</taxon>
        <taxon>Tracheophyta</taxon>
        <taxon>Spermatophyta</taxon>
        <taxon>Magnoliopsida</taxon>
        <taxon>eudicotyledons</taxon>
        <taxon>Gunneridae</taxon>
        <taxon>Pentapetalae</taxon>
        <taxon>asterids</taxon>
        <taxon>campanulids</taxon>
        <taxon>Asterales</taxon>
        <taxon>Asteraceae</taxon>
        <taxon>Carduoideae</taxon>
        <taxon>Cardueae</taxon>
        <taxon>Arctiinae</taxon>
        <taxon>Arctium</taxon>
    </lineage>
</organism>
<evidence type="ECO:0000313" key="2">
    <source>
        <dbReference type="Proteomes" id="UP001055879"/>
    </source>
</evidence>
<comment type="caution">
    <text evidence="1">The sequence shown here is derived from an EMBL/GenBank/DDBJ whole genome shotgun (WGS) entry which is preliminary data.</text>
</comment>
<name>A0ACB8Y6Z7_ARCLA</name>